<feature type="region of interest" description="Disordered" evidence="1">
    <location>
        <begin position="1"/>
        <end position="34"/>
    </location>
</feature>
<reference evidence="2" key="2">
    <citation type="submission" date="2023-05" db="EMBL/GenBank/DDBJ databases">
        <authorList>
            <consortium name="Lawrence Berkeley National Laboratory"/>
            <person name="Steindorff A."/>
            <person name="Hensen N."/>
            <person name="Bonometti L."/>
            <person name="Westerberg I."/>
            <person name="Brannstrom I.O."/>
            <person name="Guillou S."/>
            <person name="Cros-Aarteil S."/>
            <person name="Calhoun S."/>
            <person name="Haridas S."/>
            <person name="Kuo A."/>
            <person name="Mondo S."/>
            <person name="Pangilinan J."/>
            <person name="Riley R."/>
            <person name="Labutti K."/>
            <person name="Andreopoulos B."/>
            <person name="Lipzen A."/>
            <person name="Chen C."/>
            <person name="Yanf M."/>
            <person name="Daum C."/>
            <person name="Ng V."/>
            <person name="Clum A."/>
            <person name="Ohm R."/>
            <person name="Martin F."/>
            <person name="Silar P."/>
            <person name="Natvig D."/>
            <person name="Lalanne C."/>
            <person name="Gautier V."/>
            <person name="Ament-Velasquez S.L."/>
            <person name="Kruys A."/>
            <person name="Hutchinson M.I."/>
            <person name="Powell A.J."/>
            <person name="Barry K."/>
            <person name="Miller A.N."/>
            <person name="Grigoriev I.V."/>
            <person name="Debuchy R."/>
            <person name="Gladieux P."/>
            <person name="Thoren M.H."/>
            <person name="Johannesson H."/>
        </authorList>
    </citation>
    <scope>NUCLEOTIDE SEQUENCE</scope>
    <source>
        <strain evidence="2">PSN309</strain>
    </source>
</reference>
<evidence type="ECO:0000313" key="2">
    <source>
        <dbReference type="EMBL" id="KAK4181971.1"/>
    </source>
</evidence>
<organism evidence="2 3">
    <name type="scientific">Podospora australis</name>
    <dbReference type="NCBI Taxonomy" id="1536484"/>
    <lineage>
        <taxon>Eukaryota</taxon>
        <taxon>Fungi</taxon>
        <taxon>Dikarya</taxon>
        <taxon>Ascomycota</taxon>
        <taxon>Pezizomycotina</taxon>
        <taxon>Sordariomycetes</taxon>
        <taxon>Sordariomycetidae</taxon>
        <taxon>Sordariales</taxon>
        <taxon>Podosporaceae</taxon>
        <taxon>Podospora</taxon>
    </lineage>
</organism>
<dbReference type="EMBL" id="MU864895">
    <property type="protein sequence ID" value="KAK4181971.1"/>
    <property type="molecule type" value="Genomic_DNA"/>
</dbReference>
<feature type="non-terminal residue" evidence="2">
    <location>
        <position position="258"/>
    </location>
</feature>
<dbReference type="AlphaFoldDB" id="A0AAN7AB09"/>
<name>A0AAN7AB09_9PEZI</name>
<accession>A0AAN7AB09</accession>
<dbReference type="Proteomes" id="UP001302126">
    <property type="component" value="Unassembled WGS sequence"/>
</dbReference>
<feature type="compositionally biased region" description="Low complexity" evidence="1">
    <location>
        <begin position="18"/>
        <end position="31"/>
    </location>
</feature>
<feature type="compositionally biased region" description="Low complexity" evidence="1">
    <location>
        <begin position="1"/>
        <end position="10"/>
    </location>
</feature>
<sequence>MASSHSTSSSRRTKSTKSTKATTVSKTKPSSAYNDDFEQHMIDYNIYPPFHDFPDDRPTLKPDNLGEHRQVFSTSRPSLSPSHFTESKFENFQRKNKTSSEGTVMCNVIPIIAGDSNILNERNLPFTNIESMTEGATVKAVPDFFDGARPGDVDKAVRNDLSQLIIPTKHTGVPVVPNFYLEAKAPKGGADVVLRQALHDGAIGARAMHALQNYGAEEPVYDGNAYSYSSTYHAGTGTLQLYTHHVTPPTAPDGRPEY</sequence>
<comment type="caution">
    <text evidence="2">The sequence shown here is derived from an EMBL/GenBank/DDBJ whole genome shotgun (WGS) entry which is preliminary data.</text>
</comment>
<reference evidence="2" key="1">
    <citation type="journal article" date="2023" name="Mol. Phylogenet. Evol.">
        <title>Genome-scale phylogeny and comparative genomics of the fungal order Sordariales.</title>
        <authorList>
            <person name="Hensen N."/>
            <person name="Bonometti L."/>
            <person name="Westerberg I."/>
            <person name="Brannstrom I.O."/>
            <person name="Guillou S."/>
            <person name="Cros-Aarteil S."/>
            <person name="Calhoun S."/>
            <person name="Haridas S."/>
            <person name="Kuo A."/>
            <person name="Mondo S."/>
            <person name="Pangilinan J."/>
            <person name="Riley R."/>
            <person name="LaButti K."/>
            <person name="Andreopoulos B."/>
            <person name="Lipzen A."/>
            <person name="Chen C."/>
            <person name="Yan M."/>
            <person name="Daum C."/>
            <person name="Ng V."/>
            <person name="Clum A."/>
            <person name="Steindorff A."/>
            <person name="Ohm R.A."/>
            <person name="Martin F."/>
            <person name="Silar P."/>
            <person name="Natvig D.O."/>
            <person name="Lalanne C."/>
            <person name="Gautier V."/>
            <person name="Ament-Velasquez S.L."/>
            <person name="Kruys A."/>
            <person name="Hutchinson M.I."/>
            <person name="Powell A.J."/>
            <person name="Barry K."/>
            <person name="Miller A.N."/>
            <person name="Grigoriev I.V."/>
            <person name="Debuchy R."/>
            <person name="Gladieux P."/>
            <person name="Hiltunen Thoren M."/>
            <person name="Johannesson H."/>
        </authorList>
    </citation>
    <scope>NUCLEOTIDE SEQUENCE</scope>
    <source>
        <strain evidence="2">PSN309</strain>
    </source>
</reference>
<keyword evidence="3" id="KW-1185">Reference proteome</keyword>
<gene>
    <name evidence="2" type="ORF">QBC35DRAFT_510807</name>
</gene>
<evidence type="ECO:0000256" key="1">
    <source>
        <dbReference type="SAM" id="MobiDB-lite"/>
    </source>
</evidence>
<evidence type="ECO:0000313" key="3">
    <source>
        <dbReference type="Proteomes" id="UP001302126"/>
    </source>
</evidence>
<protein>
    <submittedName>
        <fullName evidence="2">Uncharacterized protein</fullName>
    </submittedName>
</protein>
<proteinExistence type="predicted"/>